<dbReference type="Pfam" id="PF02566">
    <property type="entry name" value="OsmC"/>
    <property type="match status" value="1"/>
</dbReference>
<accession>A0ABW6C0K8</accession>
<dbReference type="InterPro" id="IPR003718">
    <property type="entry name" value="OsmC/Ohr_fam"/>
</dbReference>
<sequence length="160" mass="17626">MKNRQHAYEVTVKWTGDKGEGTLNYKCYERSHTISVDNKADILCSSDLAFRGDKTKHNPEELLLASLSSCHMLWYLHLCAEAGVIVVAYEDKATGTIVETSDGGGHFTAVTLHPEVKVTAASMVEKANELHKRASKLCFIANSVNFPVNHNSSCRTVARS</sequence>
<comment type="caution">
    <text evidence="1">The sequence shown here is derived from an EMBL/GenBank/DDBJ whole genome shotgun (WGS) entry which is preliminary data.</text>
</comment>
<dbReference type="Gene3D" id="3.30.300.20">
    <property type="match status" value="1"/>
</dbReference>
<name>A0ABW6C0K8_9BACT</name>
<dbReference type="Proteomes" id="UP001597641">
    <property type="component" value="Unassembled WGS sequence"/>
</dbReference>
<dbReference type="SUPFAM" id="SSF82784">
    <property type="entry name" value="OsmC-like"/>
    <property type="match status" value="1"/>
</dbReference>
<reference evidence="2" key="1">
    <citation type="journal article" date="2019" name="Int. J. Syst. Evol. Microbiol.">
        <title>The Global Catalogue of Microorganisms (GCM) 10K type strain sequencing project: providing services to taxonomists for standard genome sequencing and annotation.</title>
        <authorList>
            <consortium name="The Broad Institute Genomics Platform"/>
            <consortium name="The Broad Institute Genome Sequencing Center for Infectious Disease"/>
            <person name="Wu L."/>
            <person name="Ma J."/>
        </authorList>
    </citation>
    <scope>NUCLEOTIDE SEQUENCE [LARGE SCALE GENOMIC DNA]</scope>
    <source>
        <strain evidence="2">KCTC 23984</strain>
    </source>
</reference>
<keyword evidence="2" id="KW-1185">Reference proteome</keyword>
<gene>
    <name evidence="1" type="ORF">ACFS7Z_20290</name>
</gene>
<proteinExistence type="predicted"/>
<protein>
    <submittedName>
        <fullName evidence="1">OsmC family protein</fullName>
    </submittedName>
</protein>
<dbReference type="PANTHER" id="PTHR42830">
    <property type="entry name" value="OSMOTICALLY INDUCIBLE FAMILY PROTEIN"/>
    <property type="match status" value="1"/>
</dbReference>
<evidence type="ECO:0000313" key="2">
    <source>
        <dbReference type="Proteomes" id="UP001597641"/>
    </source>
</evidence>
<dbReference type="PANTHER" id="PTHR42830:SF2">
    <property type="entry name" value="OSMC_OHR FAMILY PROTEIN"/>
    <property type="match status" value="1"/>
</dbReference>
<organism evidence="1 2">
    <name type="scientific">Pontibacter toksunensis</name>
    <dbReference type="NCBI Taxonomy" id="1332631"/>
    <lineage>
        <taxon>Bacteria</taxon>
        <taxon>Pseudomonadati</taxon>
        <taxon>Bacteroidota</taxon>
        <taxon>Cytophagia</taxon>
        <taxon>Cytophagales</taxon>
        <taxon>Hymenobacteraceae</taxon>
        <taxon>Pontibacter</taxon>
    </lineage>
</organism>
<dbReference type="InterPro" id="IPR036102">
    <property type="entry name" value="OsmC/Ohrsf"/>
</dbReference>
<evidence type="ECO:0000313" key="1">
    <source>
        <dbReference type="EMBL" id="MFD3002722.1"/>
    </source>
</evidence>
<dbReference type="InterPro" id="IPR052707">
    <property type="entry name" value="OsmC_Ohr_Peroxiredoxin"/>
</dbReference>
<dbReference type="EMBL" id="JBHUOX010000019">
    <property type="protein sequence ID" value="MFD3002722.1"/>
    <property type="molecule type" value="Genomic_DNA"/>
</dbReference>
<dbReference type="RefSeq" id="WP_377488664.1">
    <property type="nucleotide sequence ID" value="NZ_JBHUOX010000019.1"/>
</dbReference>
<dbReference type="InterPro" id="IPR015946">
    <property type="entry name" value="KH_dom-like_a/b"/>
</dbReference>